<dbReference type="Pfam" id="PF02036">
    <property type="entry name" value="SCP2"/>
    <property type="match status" value="1"/>
</dbReference>
<protein>
    <recommendedName>
        <fullName evidence="1">SCP2 domain-containing protein</fullName>
    </recommendedName>
</protein>
<comment type="caution">
    <text evidence="2">The sequence shown here is derived from an EMBL/GenBank/DDBJ whole genome shotgun (WGS) entry which is preliminary data.</text>
</comment>
<dbReference type="InterPro" id="IPR003033">
    <property type="entry name" value="SCP2_sterol-bd_dom"/>
</dbReference>
<evidence type="ECO:0000259" key="1">
    <source>
        <dbReference type="Pfam" id="PF02036"/>
    </source>
</evidence>
<evidence type="ECO:0000313" key="2">
    <source>
        <dbReference type="EMBL" id="PPJ58219.1"/>
    </source>
</evidence>
<dbReference type="STRING" id="357750.A0A2S6CER5"/>
<gene>
    <name evidence="2" type="ORF">CBER1_10205</name>
</gene>
<name>A0A2S6CER5_9PEZI</name>
<dbReference type="GO" id="GO:0005829">
    <property type="term" value="C:cytosol"/>
    <property type="evidence" value="ECO:0007669"/>
    <property type="project" value="TreeGrafter"/>
</dbReference>
<dbReference type="Gene3D" id="3.30.1050.10">
    <property type="entry name" value="SCP2 sterol-binding domain"/>
    <property type="match status" value="1"/>
</dbReference>
<dbReference type="EMBL" id="PNEN01000471">
    <property type="protein sequence ID" value="PPJ58219.1"/>
    <property type="molecule type" value="Genomic_DNA"/>
</dbReference>
<reference evidence="3" key="1">
    <citation type="journal article" date="2017" name="bioRxiv">
        <title>Conservation of a gene cluster reveals novel cercosporin biosynthetic mechanisms and extends production to the genus Colletotrichum.</title>
        <authorList>
            <person name="de Jonge R."/>
            <person name="Ebert M.K."/>
            <person name="Huitt-Roehl C.R."/>
            <person name="Pal P."/>
            <person name="Suttle J.C."/>
            <person name="Spanner R.E."/>
            <person name="Neubauer J.D."/>
            <person name="Jurick W.M.II."/>
            <person name="Stott K.A."/>
            <person name="Secor G.A."/>
            <person name="Thomma B.P.H.J."/>
            <person name="Van de Peer Y."/>
            <person name="Townsend C.A."/>
            <person name="Bolton M.D."/>
        </authorList>
    </citation>
    <scope>NUCLEOTIDE SEQUENCE [LARGE SCALE GENOMIC DNA]</scope>
    <source>
        <strain evidence="3">CBS538.71</strain>
    </source>
</reference>
<organism evidence="2 3">
    <name type="scientific">Cercospora berteroae</name>
    <dbReference type="NCBI Taxonomy" id="357750"/>
    <lineage>
        <taxon>Eukaryota</taxon>
        <taxon>Fungi</taxon>
        <taxon>Dikarya</taxon>
        <taxon>Ascomycota</taxon>
        <taxon>Pezizomycotina</taxon>
        <taxon>Dothideomycetes</taxon>
        <taxon>Dothideomycetidae</taxon>
        <taxon>Mycosphaerellales</taxon>
        <taxon>Mycosphaerellaceae</taxon>
        <taxon>Cercospora</taxon>
    </lineage>
</organism>
<sequence>MGNLASDNSSTRVFDNIRQTIIDNQDTSQKAIKEIGGIFAFELAGDEGGVWHVDLKESGTVNEGFAPQGKAYDVLFQLEVSDFEQPIDETEGVSNELSSSGRMTVSGKTELAAHLEKVFELGRDMPNFGTL</sequence>
<dbReference type="InterPro" id="IPR036527">
    <property type="entry name" value="SCP2_sterol-bd_dom_sf"/>
</dbReference>
<dbReference type="PANTHER" id="PTHR10094">
    <property type="entry name" value="STEROL CARRIER PROTEIN 2 SCP-2 FAMILY PROTEIN"/>
    <property type="match status" value="1"/>
</dbReference>
<dbReference type="Proteomes" id="UP000237631">
    <property type="component" value="Unassembled WGS sequence"/>
</dbReference>
<dbReference type="PANTHER" id="PTHR10094:SF25">
    <property type="entry name" value="SCP2 STEROL-BINDING DOMAIN-CONTAINING PROTEIN 1"/>
    <property type="match status" value="1"/>
</dbReference>
<keyword evidence="3" id="KW-1185">Reference proteome</keyword>
<dbReference type="AlphaFoldDB" id="A0A2S6CER5"/>
<evidence type="ECO:0000313" key="3">
    <source>
        <dbReference type="Proteomes" id="UP000237631"/>
    </source>
</evidence>
<proteinExistence type="predicted"/>
<feature type="domain" description="SCP2" evidence="1">
    <location>
        <begin position="22"/>
        <end position="120"/>
    </location>
</feature>
<dbReference type="OrthoDB" id="10265837at2759"/>
<dbReference type="SUPFAM" id="SSF55718">
    <property type="entry name" value="SCP-like"/>
    <property type="match status" value="1"/>
</dbReference>
<accession>A0A2S6CER5</accession>